<proteinExistence type="inferred from homology"/>
<dbReference type="PANTHER" id="PTHR44196">
    <property type="entry name" value="DEHYDROGENASE/REDUCTASE SDR FAMILY MEMBER 7B"/>
    <property type="match status" value="1"/>
</dbReference>
<accession>A0A418YNB8</accession>
<gene>
    <name evidence="3" type="ORF">D0Z70_19115</name>
</gene>
<dbReference type="InterPro" id="IPR020904">
    <property type="entry name" value="Sc_DH/Rdtase_CS"/>
</dbReference>
<dbReference type="Gene3D" id="3.40.50.720">
    <property type="entry name" value="NAD(P)-binding Rossmann-like Domain"/>
    <property type="match status" value="1"/>
</dbReference>
<dbReference type="InterPro" id="IPR036291">
    <property type="entry name" value="NAD(P)-bd_dom_sf"/>
</dbReference>
<dbReference type="InterPro" id="IPR002347">
    <property type="entry name" value="SDR_fam"/>
</dbReference>
<reference evidence="3 4" key="1">
    <citation type="submission" date="2018-08" db="EMBL/GenBank/DDBJ databases">
        <title>Sphingobium sp. EO9.</title>
        <authorList>
            <person name="Park Y."/>
            <person name="Kim K.H."/>
            <person name="Jeon C.O."/>
        </authorList>
    </citation>
    <scope>NUCLEOTIDE SEQUENCE [LARGE SCALE GENOMIC DNA]</scope>
    <source>
        <strain evidence="3 4">EO9</strain>
    </source>
</reference>
<dbReference type="GO" id="GO:0016020">
    <property type="term" value="C:membrane"/>
    <property type="evidence" value="ECO:0007669"/>
    <property type="project" value="TreeGrafter"/>
</dbReference>
<dbReference type="Proteomes" id="UP000283469">
    <property type="component" value="Unassembled WGS sequence"/>
</dbReference>
<sequence length="262" mass="27683">MANKFTIVTGASTGIGFELAYIAAENGYDLLVVADEPLIDAAAQDFKQHGVEVIAVEADLSTLQGVDTLLAAANGRQVDLLCANAGRGLGHGFLDQEVSDWRRVVDTNITGTLYLLQKVLKAMVARDDGKVLITGSIAGFIPGSFQAVYNGSKAFVDSFADAIRNEIKDSKGVTVTTLMPGPVETEFFDRADMLDTSVGSSDSKSDPADVARDGWDALMKGEAHIVSGWKNKVQAAVAHVTPAAVLAERHRKMAEPGSADEG</sequence>
<name>A0A418YNB8_9SPHN</name>
<dbReference type="PRINTS" id="PR00081">
    <property type="entry name" value="GDHRDH"/>
</dbReference>
<dbReference type="SUPFAM" id="SSF51735">
    <property type="entry name" value="NAD(P)-binding Rossmann-fold domains"/>
    <property type="match status" value="1"/>
</dbReference>
<dbReference type="AlphaFoldDB" id="A0A418YNB8"/>
<protein>
    <submittedName>
        <fullName evidence="3">SDR family NAD(P)-dependent oxidoreductase</fullName>
    </submittedName>
</protein>
<dbReference type="Pfam" id="PF00106">
    <property type="entry name" value="adh_short"/>
    <property type="match status" value="1"/>
</dbReference>
<dbReference type="PANTHER" id="PTHR44196:SF2">
    <property type="entry name" value="SHORT-CHAIN DEHYDROGENASE-RELATED"/>
    <property type="match status" value="1"/>
</dbReference>
<comment type="similarity">
    <text evidence="1">Belongs to the short-chain dehydrogenases/reductases (SDR) family.</text>
</comment>
<keyword evidence="2" id="KW-0560">Oxidoreductase</keyword>
<organism evidence="3 4">
    <name type="scientific">Sphingobium terrigena</name>
    <dbReference type="NCBI Taxonomy" id="2304063"/>
    <lineage>
        <taxon>Bacteria</taxon>
        <taxon>Pseudomonadati</taxon>
        <taxon>Pseudomonadota</taxon>
        <taxon>Alphaproteobacteria</taxon>
        <taxon>Sphingomonadales</taxon>
        <taxon>Sphingomonadaceae</taxon>
        <taxon>Sphingobium</taxon>
    </lineage>
</organism>
<dbReference type="RefSeq" id="WP_119749220.1">
    <property type="nucleotide sequence ID" value="NZ_QVRA01000023.1"/>
</dbReference>
<evidence type="ECO:0000313" key="4">
    <source>
        <dbReference type="Proteomes" id="UP000283469"/>
    </source>
</evidence>
<evidence type="ECO:0000313" key="3">
    <source>
        <dbReference type="EMBL" id="RJG52683.1"/>
    </source>
</evidence>
<keyword evidence="4" id="KW-1185">Reference proteome</keyword>
<dbReference type="PROSITE" id="PS00061">
    <property type="entry name" value="ADH_SHORT"/>
    <property type="match status" value="1"/>
</dbReference>
<dbReference type="EMBL" id="QVRA01000023">
    <property type="protein sequence ID" value="RJG52683.1"/>
    <property type="molecule type" value="Genomic_DNA"/>
</dbReference>
<dbReference type="OrthoDB" id="9808814at2"/>
<evidence type="ECO:0000256" key="1">
    <source>
        <dbReference type="ARBA" id="ARBA00006484"/>
    </source>
</evidence>
<comment type="caution">
    <text evidence="3">The sequence shown here is derived from an EMBL/GenBank/DDBJ whole genome shotgun (WGS) entry which is preliminary data.</text>
</comment>
<dbReference type="GO" id="GO:0016491">
    <property type="term" value="F:oxidoreductase activity"/>
    <property type="evidence" value="ECO:0007669"/>
    <property type="project" value="UniProtKB-KW"/>
</dbReference>
<dbReference type="CDD" id="cd05233">
    <property type="entry name" value="SDR_c"/>
    <property type="match status" value="1"/>
</dbReference>
<evidence type="ECO:0000256" key="2">
    <source>
        <dbReference type="ARBA" id="ARBA00023002"/>
    </source>
</evidence>